<evidence type="ECO:0000259" key="1">
    <source>
        <dbReference type="PROSITE" id="PS50004"/>
    </source>
</evidence>
<dbReference type="GO" id="GO:1905515">
    <property type="term" value="P:non-motile cilium assembly"/>
    <property type="evidence" value="ECO:0007669"/>
    <property type="project" value="TreeGrafter"/>
</dbReference>
<dbReference type="InterPro" id="IPR035892">
    <property type="entry name" value="C2_domain_sf"/>
</dbReference>
<dbReference type="Gene3D" id="1.10.238.10">
    <property type="entry name" value="EF-hand"/>
    <property type="match status" value="1"/>
</dbReference>
<dbReference type="Pfam" id="PF24656">
    <property type="entry name" value="CEPT76_peptidase"/>
    <property type="match status" value="1"/>
</dbReference>
<accession>A0AAD5Y6D2</accession>
<gene>
    <name evidence="2" type="ORF">HK103_003414</name>
</gene>
<dbReference type="EMBL" id="JADGKB010000025">
    <property type="protein sequence ID" value="KAJ3258625.1"/>
    <property type="molecule type" value="Genomic_DNA"/>
</dbReference>
<dbReference type="SUPFAM" id="SSF47473">
    <property type="entry name" value="EF-hand"/>
    <property type="match status" value="1"/>
</dbReference>
<dbReference type="Proteomes" id="UP001210925">
    <property type="component" value="Unassembled WGS sequence"/>
</dbReference>
<evidence type="ECO:0000313" key="3">
    <source>
        <dbReference type="Proteomes" id="UP001210925"/>
    </source>
</evidence>
<name>A0AAD5Y6D2_9FUNG</name>
<dbReference type="SMART" id="SM00239">
    <property type="entry name" value="C2"/>
    <property type="match status" value="1"/>
</dbReference>
<sequence length="669" mass="77644">MPTQYQRRRFARYFIQNATAIQAILAKDEKFLTENYGKDTTRVTKVKFEDRISVKSFAALLSRIGPPITEEQAQQFIYEYDSTLAGSLNYTDFQEFMADYYVILQHGKSVALDYWQEQSQLAGYSQAAEEFLISHEYSLDNYLRSIGFEDPENLLVDQDELTLSIRENPIIDNPMILTRHLSVRIFACYNLEETLRVKKRKDCVDFKSLNPFIRMKCVGINLETTVIIGGAAPNWEQSLDVTIHIPKGNINDIQQWVQLENIEFYLYDSVEEGNLPSSELIAYASVPLIRVLLSTYQPLNAVLTMIRPDCSDDDQFKPLLEVSFFDQSAEQWSWAKVADSYLSCEEVWLMGYADKIKHDLGTKCIKKPPQDPKKMKIFQNRVFSLFLSTVEGLQSIFPLRQYRMIYLDEYNDFRFLNSIVRPINVQDPQLLSLVSLAKAVANIPYEKNILNPLWHIQLSKVTSQVNANDRLNAWLGQGKPGSYATETFMGQTNSPSTILSRRREEKGYSPILQSDQVMHANLVNHRTYAWVITIIPRKQIDSSPLYSGLEPPDFPTIPTRTEYEESVFYQSYFKKRDQVRSEMLFLKENAVHHWDPLSGHYFDTTDKSTPFDELNTMFDEKNIYFNVQTNVCRNLVFSWDISNQKKWVPFFNDSVILKAGQVSCQCKYY</sequence>
<proteinExistence type="predicted"/>
<dbReference type="PROSITE" id="PS50004">
    <property type="entry name" value="C2"/>
    <property type="match status" value="1"/>
</dbReference>
<dbReference type="SUPFAM" id="SSF49562">
    <property type="entry name" value="C2 domain (Calcium/lipid-binding domain, CaLB)"/>
    <property type="match status" value="1"/>
</dbReference>
<comment type="caution">
    <text evidence="2">The sequence shown here is derived from an EMBL/GenBank/DDBJ whole genome shotgun (WGS) entry which is preliminary data.</text>
</comment>
<keyword evidence="3" id="KW-1185">Reference proteome</keyword>
<organism evidence="2 3">
    <name type="scientific">Boothiomyces macroporosus</name>
    <dbReference type="NCBI Taxonomy" id="261099"/>
    <lineage>
        <taxon>Eukaryota</taxon>
        <taxon>Fungi</taxon>
        <taxon>Fungi incertae sedis</taxon>
        <taxon>Chytridiomycota</taxon>
        <taxon>Chytridiomycota incertae sedis</taxon>
        <taxon>Chytridiomycetes</taxon>
        <taxon>Rhizophydiales</taxon>
        <taxon>Terramycetaceae</taxon>
        <taxon>Boothiomyces</taxon>
    </lineage>
</organism>
<dbReference type="InterPro" id="IPR056290">
    <property type="entry name" value="CEPT76/DRC7_peptidase-like_dom"/>
</dbReference>
<dbReference type="InterPro" id="IPR052434">
    <property type="entry name" value="Tectonic-like_complex_comp"/>
</dbReference>
<dbReference type="AlphaFoldDB" id="A0AAD5Y6D2"/>
<dbReference type="InterPro" id="IPR011992">
    <property type="entry name" value="EF-hand-dom_pair"/>
</dbReference>
<feature type="domain" description="C2" evidence="1">
    <location>
        <begin position="157"/>
        <end position="301"/>
    </location>
</feature>
<dbReference type="PANTHER" id="PTHR20837">
    <property type="entry name" value="CENTROSOMAL PROTEIN-RELATED"/>
    <property type="match status" value="1"/>
</dbReference>
<dbReference type="GO" id="GO:1904491">
    <property type="term" value="P:protein localization to ciliary transition zone"/>
    <property type="evidence" value="ECO:0007669"/>
    <property type="project" value="TreeGrafter"/>
</dbReference>
<dbReference type="GO" id="GO:0035869">
    <property type="term" value="C:ciliary transition zone"/>
    <property type="evidence" value="ECO:0007669"/>
    <property type="project" value="TreeGrafter"/>
</dbReference>
<protein>
    <recommendedName>
        <fullName evidence="1">C2 domain-containing protein</fullName>
    </recommendedName>
</protein>
<dbReference type="InterPro" id="IPR000008">
    <property type="entry name" value="C2_dom"/>
</dbReference>
<reference evidence="2" key="1">
    <citation type="submission" date="2020-05" db="EMBL/GenBank/DDBJ databases">
        <title>Phylogenomic resolution of chytrid fungi.</title>
        <authorList>
            <person name="Stajich J.E."/>
            <person name="Amses K."/>
            <person name="Simmons R."/>
            <person name="Seto K."/>
            <person name="Myers J."/>
            <person name="Bonds A."/>
            <person name="Quandt C.A."/>
            <person name="Barry K."/>
            <person name="Liu P."/>
            <person name="Grigoriev I."/>
            <person name="Longcore J.E."/>
            <person name="James T.Y."/>
        </authorList>
    </citation>
    <scope>NUCLEOTIDE SEQUENCE</scope>
    <source>
        <strain evidence="2">PLAUS21</strain>
    </source>
</reference>
<dbReference type="PANTHER" id="PTHR20837:SF0">
    <property type="entry name" value="COILED-COIL AND C2 DOMAIN-CONTAINING PROTEIN 2A"/>
    <property type="match status" value="1"/>
</dbReference>
<evidence type="ECO:0000313" key="2">
    <source>
        <dbReference type="EMBL" id="KAJ3258625.1"/>
    </source>
</evidence>